<gene>
    <name evidence="2" type="ORF">NE686_04810</name>
</gene>
<organism evidence="2 3">
    <name type="scientific">Tissierella carlieri</name>
    <dbReference type="NCBI Taxonomy" id="689904"/>
    <lineage>
        <taxon>Bacteria</taxon>
        <taxon>Bacillati</taxon>
        <taxon>Bacillota</taxon>
        <taxon>Tissierellia</taxon>
        <taxon>Tissierellales</taxon>
        <taxon>Tissierellaceae</taxon>
        <taxon>Tissierella</taxon>
    </lineage>
</organism>
<dbReference type="PROSITE" id="PS50994">
    <property type="entry name" value="INTEGRASE"/>
    <property type="match status" value="1"/>
</dbReference>
<comment type="caution">
    <text evidence="2">The sequence shown here is derived from an EMBL/GenBank/DDBJ whole genome shotgun (WGS) entry which is preliminary data.</text>
</comment>
<proteinExistence type="predicted"/>
<dbReference type="Proteomes" id="UP001524478">
    <property type="component" value="Unassembled WGS sequence"/>
</dbReference>
<dbReference type="EMBL" id="JANGAC010000003">
    <property type="protein sequence ID" value="MCQ4922396.1"/>
    <property type="molecule type" value="Genomic_DNA"/>
</dbReference>
<protein>
    <submittedName>
        <fullName evidence="2">Helix-turn-helix domain-containing protein</fullName>
    </submittedName>
</protein>
<dbReference type="RefSeq" id="WP_216559501.1">
    <property type="nucleotide sequence ID" value="NZ_JAHLOH010000035.1"/>
</dbReference>
<dbReference type="InterPro" id="IPR055247">
    <property type="entry name" value="InsJ-like_HTH"/>
</dbReference>
<name>A0ABT1S7F4_9FIRM</name>
<sequence length="358" mass="42155">MKSKGFNAHNKYMILKHALKENNVSRTCELFGISRTTFYNWQRAYQKYGMVGLEIKEPQKPQMPNKVNKTIEQEILAYVSSYPADGPKRIYYELRAEGIDIGETGIYNVLRRNNLTRKAQRVQYSKNKAFHMKTNRKDSKEILGFFNKQEIYPGYLVIQRINFMGTFDGIGKIYQYSFYDAASKWIAVKLYNKKQDIDIWNYFERKLVYLLKLFNINITNLATDRKKEFLPYFVKGNKYKEVIEELHINHIFISPEDNTALEDMMSLNKFLVTEFYDKIGLNHELDSFAKVEGALNKFIREYNFYNIILNGHNIGRTPVEAVLERASQNNVDLDTLPLWILALINYSRRGEKSEQGRL</sequence>
<evidence type="ECO:0000313" key="2">
    <source>
        <dbReference type="EMBL" id="MCQ4922396.1"/>
    </source>
</evidence>
<evidence type="ECO:0000313" key="3">
    <source>
        <dbReference type="Proteomes" id="UP001524478"/>
    </source>
</evidence>
<accession>A0ABT1S7F4</accession>
<reference evidence="2 3" key="1">
    <citation type="submission" date="2022-06" db="EMBL/GenBank/DDBJ databases">
        <title>Isolation of gut microbiota from human fecal samples.</title>
        <authorList>
            <person name="Pamer E.G."/>
            <person name="Barat B."/>
            <person name="Waligurski E."/>
            <person name="Medina S."/>
            <person name="Paddock L."/>
            <person name="Mostad J."/>
        </authorList>
    </citation>
    <scope>NUCLEOTIDE SEQUENCE [LARGE SCALE GENOMIC DNA]</scope>
    <source>
        <strain evidence="2 3">DFI.7.95</strain>
    </source>
</reference>
<dbReference type="InterPro" id="IPR001584">
    <property type="entry name" value="Integrase_cat-core"/>
</dbReference>
<dbReference type="Pfam" id="PF13518">
    <property type="entry name" value="HTH_28"/>
    <property type="match status" value="1"/>
</dbReference>
<keyword evidence="3" id="KW-1185">Reference proteome</keyword>
<feature type="domain" description="Integrase catalytic" evidence="1">
    <location>
        <begin position="149"/>
        <end position="326"/>
    </location>
</feature>
<evidence type="ECO:0000259" key="1">
    <source>
        <dbReference type="PROSITE" id="PS50994"/>
    </source>
</evidence>